<evidence type="ECO:0000313" key="14">
    <source>
        <dbReference type="Proteomes" id="UP001241092"/>
    </source>
</evidence>
<comment type="activity regulation">
    <text evidence="10">Na(+) is not transported, but it plays an essential structural role and its presence is essential for fluoride channel function.</text>
</comment>
<keyword evidence="2 10" id="KW-1003">Cell membrane</keyword>
<keyword evidence="13" id="KW-1185">Reference proteome</keyword>
<evidence type="ECO:0000256" key="6">
    <source>
        <dbReference type="ARBA" id="ARBA00023303"/>
    </source>
</evidence>
<comment type="catalytic activity">
    <reaction evidence="8">
        <text>fluoride(in) = fluoride(out)</text>
        <dbReference type="Rhea" id="RHEA:76159"/>
        <dbReference type="ChEBI" id="CHEBI:17051"/>
    </reaction>
    <physiologicalReaction direction="left-to-right" evidence="8">
        <dbReference type="Rhea" id="RHEA:76160"/>
    </physiologicalReaction>
</comment>
<dbReference type="GO" id="GO:0005886">
    <property type="term" value="C:plasma membrane"/>
    <property type="evidence" value="ECO:0007669"/>
    <property type="project" value="UniProtKB-SubCell"/>
</dbReference>
<dbReference type="Pfam" id="PF02537">
    <property type="entry name" value="CRCB"/>
    <property type="match status" value="1"/>
</dbReference>
<evidence type="ECO:0000256" key="9">
    <source>
        <dbReference type="ARBA" id="ARBA00049940"/>
    </source>
</evidence>
<name>A0AAI8XQ94_MYCME</name>
<reference evidence="11 13" key="1">
    <citation type="journal article" date="2019" name="Emerg. Microbes Infect.">
        <title>Comprehensive subspecies identification of 175 nontuberculous mycobacteria species based on 7547 genomic profiles.</title>
        <authorList>
            <person name="Matsumoto Y."/>
            <person name="Kinjo T."/>
            <person name="Motooka D."/>
            <person name="Nabeya D."/>
            <person name="Jung N."/>
            <person name="Uechi K."/>
            <person name="Horii T."/>
            <person name="Iida T."/>
            <person name="Fujita J."/>
            <person name="Nakamura S."/>
        </authorList>
    </citation>
    <scope>NUCLEOTIDE SEQUENCE [LARGE SCALE GENOMIC DNA]</scope>
    <source>
        <strain evidence="11 13">JCM 12375</strain>
    </source>
</reference>
<evidence type="ECO:0000256" key="1">
    <source>
        <dbReference type="ARBA" id="ARBA00004651"/>
    </source>
</evidence>
<dbReference type="InterPro" id="IPR003691">
    <property type="entry name" value="FluC"/>
</dbReference>
<organism evidence="12 14">
    <name type="scientific">Mycolicibacterium mageritense</name>
    <name type="common">Mycobacterium mageritense</name>
    <dbReference type="NCBI Taxonomy" id="53462"/>
    <lineage>
        <taxon>Bacteria</taxon>
        <taxon>Bacillati</taxon>
        <taxon>Actinomycetota</taxon>
        <taxon>Actinomycetes</taxon>
        <taxon>Mycobacteriales</taxon>
        <taxon>Mycobacteriaceae</taxon>
        <taxon>Mycolicibacterium</taxon>
    </lineage>
</organism>
<evidence type="ECO:0000256" key="7">
    <source>
        <dbReference type="ARBA" id="ARBA00035120"/>
    </source>
</evidence>
<dbReference type="HAMAP" id="MF_00454">
    <property type="entry name" value="FluC"/>
    <property type="match status" value="1"/>
</dbReference>
<dbReference type="Proteomes" id="UP000465622">
    <property type="component" value="Chromosome"/>
</dbReference>
<feature type="binding site" evidence="10">
    <location>
        <position position="86"/>
    </location>
    <ligand>
        <name>Na(+)</name>
        <dbReference type="ChEBI" id="CHEBI:29101"/>
        <note>structural</note>
    </ligand>
</feature>
<dbReference type="GO" id="GO:0046872">
    <property type="term" value="F:metal ion binding"/>
    <property type="evidence" value="ECO:0007669"/>
    <property type="project" value="UniProtKB-KW"/>
</dbReference>
<keyword evidence="4 10" id="KW-1133">Transmembrane helix</keyword>
<feature type="transmembrane region" description="Helical" evidence="10">
    <location>
        <begin position="103"/>
        <end position="129"/>
    </location>
</feature>
<evidence type="ECO:0000256" key="10">
    <source>
        <dbReference type="HAMAP-Rule" id="MF_00454"/>
    </source>
</evidence>
<accession>A0AAI8XQ94</accession>
<evidence type="ECO:0000256" key="3">
    <source>
        <dbReference type="ARBA" id="ARBA00022692"/>
    </source>
</evidence>
<feature type="binding site" evidence="10">
    <location>
        <position position="83"/>
    </location>
    <ligand>
        <name>Na(+)</name>
        <dbReference type="ChEBI" id="CHEBI:29101"/>
        <note>structural</note>
    </ligand>
</feature>
<dbReference type="EMBL" id="AP022567">
    <property type="protein sequence ID" value="BBX35791.1"/>
    <property type="molecule type" value="Genomic_DNA"/>
</dbReference>
<feature type="transmembrane region" description="Helical" evidence="10">
    <location>
        <begin position="41"/>
        <end position="60"/>
    </location>
</feature>
<keyword evidence="3 10" id="KW-0812">Transmembrane</keyword>
<evidence type="ECO:0000313" key="11">
    <source>
        <dbReference type="EMBL" id="BBX35791.1"/>
    </source>
</evidence>
<dbReference type="NCBIfam" id="NF010812">
    <property type="entry name" value="PRK14216.1"/>
    <property type="match status" value="1"/>
</dbReference>
<comment type="similarity">
    <text evidence="7 10">Belongs to the fluoride channel Fluc/FEX (TC 1.A.43) family.</text>
</comment>
<evidence type="ECO:0000313" key="12">
    <source>
        <dbReference type="EMBL" id="BDY30673.1"/>
    </source>
</evidence>
<proteinExistence type="inferred from homology"/>
<sequence>MFGMLGRNDPRELAAVFVGGALGTLARALLSHYLAVAPGHWPWPTFAVNIVGAFLLGYFTTRLLERLPVSSYRRPLLGTGLCGGLTTFSTMQVETVGMVEHGYWGLAAGYTAASVALGLLAVAVATAMVRRVRVRG</sequence>
<evidence type="ECO:0000256" key="5">
    <source>
        <dbReference type="ARBA" id="ARBA00023136"/>
    </source>
</evidence>
<evidence type="ECO:0000256" key="2">
    <source>
        <dbReference type="ARBA" id="ARBA00022475"/>
    </source>
</evidence>
<keyword evidence="5 10" id="KW-0472">Membrane</keyword>
<protein>
    <recommendedName>
        <fullName evidence="10">Fluoride-specific ion channel FluC</fullName>
    </recommendedName>
</protein>
<evidence type="ECO:0000256" key="8">
    <source>
        <dbReference type="ARBA" id="ARBA00035585"/>
    </source>
</evidence>
<comment type="function">
    <text evidence="9 10">Fluoride-specific ion channel. Important for reducing fluoride concentration in the cell, thus reducing its toxicity.</text>
</comment>
<feature type="transmembrane region" description="Helical" evidence="10">
    <location>
        <begin position="72"/>
        <end position="91"/>
    </location>
</feature>
<dbReference type="PANTHER" id="PTHR28259">
    <property type="entry name" value="FLUORIDE EXPORT PROTEIN 1-RELATED"/>
    <property type="match status" value="1"/>
</dbReference>
<keyword evidence="10" id="KW-0813">Transport</keyword>
<reference evidence="12" key="3">
    <citation type="submission" date="2023-03" db="EMBL/GenBank/DDBJ databases">
        <title>Draft genome sequence of a Mycolicibacterium mageritense strain H4_3_1 isolated from a hybrid biological-inorganic system reactor.</title>
        <authorList>
            <person name="Feng X."/>
            <person name="Kazama D."/>
            <person name="Sato K."/>
            <person name="Kobayashi H."/>
        </authorList>
    </citation>
    <scope>NUCLEOTIDE SEQUENCE</scope>
    <source>
        <strain evidence="12">H4_3_1</strain>
    </source>
</reference>
<keyword evidence="10" id="KW-0479">Metal-binding</keyword>
<dbReference type="PANTHER" id="PTHR28259:SF1">
    <property type="entry name" value="FLUORIDE EXPORT PROTEIN 1-RELATED"/>
    <property type="match status" value="1"/>
</dbReference>
<keyword evidence="6 10" id="KW-0407">Ion channel</keyword>
<gene>
    <name evidence="12" type="primary">crcB1</name>
    <name evidence="10" type="synonym">crcB</name>
    <name evidence="11" type="synonym">crcB_2</name>
    <name evidence="10" type="synonym">fluC</name>
    <name evidence="12" type="ORF">hbim_04618</name>
    <name evidence="11" type="ORF">MMAGJ_50730</name>
</gene>
<evidence type="ECO:0000313" key="13">
    <source>
        <dbReference type="Proteomes" id="UP000465622"/>
    </source>
</evidence>
<dbReference type="AlphaFoldDB" id="A0AAI8XQ94"/>
<dbReference type="GO" id="GO:0062054">
    <property type="term" value="F:fluoride channel activity"/>
    <property type="evidence" value="ECO:0007669"/>
    <property type="project" value="UniProtKB-UniRule"/>
</dbReference>
<keyword evidence="10" id="KW-0915">Sodium</keyword>
<evidence type="ECO:0000256" key="4">
    <source>
        <dbReference type="ARBA" id="ARBA00022989"/>
    </source>
</evidence>
<comment type="subcellular location">
    <subcellularLocation>
        <location evidence="1 10">Cell membrane</location>
        <topology evidence="1 10">Multi-pass membrane protein</topology>
    </subcellularLocation>
</comment>
<dbReference type="Proteomes" id="UP001241092">
    <property type="component" value="Chromosome"/>
</dbReference>
<dbReference type="EMBL" id="AP027452">
    <property type="protein sequence ID" value="BDY30673.1"/>
    <property type="molecule type" value="Genomic_DNA"/>
</dbReference>
<feature type="transmembrane region" description="Helical" evidence="10">
    <location>
        <begin position="12"/>
        <end position="35"/>
    </location>
</feature>
<dbReference type="GO" id="GO:0140114">
    <property type="term" value="P:cellular detoxification of fluoride"/>
    <property type="evidence" value="ECO:0007669"/>
    <property type="project" value="UniProtKB-UniRule"/>
</dbReference>
<reference evidence="11" key="2">
    <citation type="submission" date="2020-02" db="EMBL/GenBank/DDBJ databases">
        <authorList>
            <person name="Matsumoto Y."/>
            <person name="Motooka D."/>
            <person name="Nakamura S."/>
        </authorList>
    </citation>
    <scope>NUCLEOTIDE SEQUENCE</scope>
    <source>
        <strain evidence="11">JCM 12375</strain>
    </source>
</reference>
<keyword evidence="10" id="KW-0406">Ion transport</keyword>